<dbReference type="RefSeq" id="WP_114561661.1">
    <property type="nucleotide sequence ID" value="NZ_CP031124.1"/>
</dbReference>
<keyword evidence="2" id="KW-0805">Transcription regulation</keyword>
<dbReference type="Gene3D" id="3.40.190.10">
    <property type="entry name" value="Periplasmic binding protein-like II"/>
    <property type="match status" value="2"/>
</dbReference>
<dbReference type="GO" id="GO:0003677">
    <property type="term" value="F:DNA binding"/>
    <property type="evidence" value="ECO:0007669"/>
    <property type="project" value="UniProtKB-KW"/>
</dbReference>
<dbReference type="Pfam" id="PF03466">
    <property type="entry name" value="LysR_substrate"/>
    <property type="match status" value="1"/>
</dbReference>
<dbReference type="FunFam" id="1.10.10.10:FF:000001">
    <property type="entry name" value="LysR family transcriptional regulator"/>
    <property type="match status" value="1"/>
</dbReference>
<name>A0A345D7K6_9BURK</name>
<dbReference type="Proteomes" id="UP000252182">
    <property type="component" value="Chromosome"/>
</dbReference>
<dbReference type="EMBL" id="CP031124">
    <property type="protein sequence ID" value="AXF84344.1"/>
    <property type="molecule type" value="Genomic_DNA"/>
</dbReference>
<dbReference type="PROSITE" id="PS50931">
    <property type="entry name" value="HTH_LYSR"/>
    <property type="match status" value="1"/>
</dbReference>
<dbReference type="SUPFAM" id="SSF46785">
    <property type="entry name" value="Winged helix' DNA-binding domain"/>
    <property type="match status" value="1"/>
</dbReference>
<reference evidence="8" key="1">
    <citation type="submission" date="2018-07" db="EMBL/GenBank/DDBJ databases">
        <authorList>
            <person name="Kim H."/>
        </authorList>
    </citation>
    <scope>NUCLEOTIDE SEQUENCE [LARGE SCALE GENOMIC DNA]</scope>
    <source>
        <strain evidence="8">F02</strain>
    </source>
</reference>
<dbReference type="PRINTS" id="PR00039">
    <property type="entry name" value="HTHLYSR"/>
</dbReference>
<dbReference type="OrthoDB" id="9775392at2"/>
<dbReference type="InterPro" id="IPR036390">
    <property type="entry name" value="WH_DNA-bd_sf"/>
</dbReference>
<dbReference type="CDD" id="cd08411">
    <property type="entry name" value="PBP2_OxyR"/>
    <property type="match status" value="1"/>
</dbReference>
<keyword evidence="5" id="KW-0804">Transcription</keyword>
<evidence type="ECO:0000256" key="3">
    <source>
        <dbReference type="ARBA" id="ARBA00023125"/>
    </source>
</evidence>
<dbReference type="InterPro" id="IPR000847">
    <property type="entry name" value="LysR_HTH_N"/>
</dbReference>
<evidence type="ECO:0000259" key="6">
    <source>
        <dbReference type="PROSITE" id="PS50931"/>
    </source>
</evidence>
<dbReference type="GO" id="GO:0032993">
    <property type="term" value="C:protein-DNA complex"/>
    <property type="evidence" value="ECO:0007669"/>
    <property type="project" value="TreeGrafter"/>
</dbReference>
<feature type="domain" description="HTH lysR-type" evidence="6">
    <location>
        <begin position="1"/>
        <end position="58"/>
    </location>
</feature>
<accession>A0A345D7K6</accession>
<keyword evidence="4" id="KW-0010">Activator</keyword>
<keyword evidence="8" id="KW-1185">Reference proteome</keyword>
<dbReference type="AlphaFoldDB" id="A0A345D7K6"/>
<evidence type="ECO:0000256" key="1">
    <source>
        <dbReference type="ARBA" id="ARBA00009437"/>
    </source>
</evidence>
<dbReference type="InterPro" id="IPR005119">
    <property type="entry name" value="LysR_subst-bd"/>
</dbReference>
<proteinExistence type="inferred from homology"/>
<evidence type="ECO:0000256" key="2">
    <source>
        <dbReference type="ARBA" id="ARBA00023015"/>
    </source>
</evidence>
<keyword evidence="3" id="KW-0238">DNA-binding</keyword>
<dbReference type="GO" id="GO:0003700">
    <property type="term" value="F:DNA-binding transcription factor activity"/>
    <property type="evidence" value="ECO:0007669"/>
    <property type="project" value="InterPro"/>
</dbReference>
<dbReference type="PANTHER" id="PTHR30346:SF26">
    <property type="entry name" value="HYDROGEN PEROXIDE-INDUCIBLE GENES ACTIVATOR"/>
    <property type="match status" value="1"/>
</dbReference>
<dbReference type="KEGG" id="hyf:DTO96_100046"/>
<protein>
    <submittedName>
        <fullName evidence="7">Hydrogen peroxide-inducible genes activator</fullName>
    </submittedName>
</protein>
<organism evidence="7 8">
    <name type="scientific">Ephemeroptericola cinctiostellae</name>
    <dbReference type="NCBI Taxonomy" id="2268024"/>
    <lineage>
        <taxon>Bacteria</taxon>
        <taxon>Pseudomonadati</taxon>
        <taxon>Pseudomonadota</taxon>
        <taxon>Betaproteobacteria</taxon>
        <taxon>Burkholderiales</taxon>
        <taxon>Burkholderiaceae</taxon>
        <taxon>Ephemeroptericola</taxon>
    </lineage>
</organism>
<evidence type="ECO:0000256" key="4">
    <source>
        <dbReference type="ARBA" id="ARBA00023159"/>
    </source>
</evidence>
<evidence type="ECO:0000256" key="5">
    <source>
        <dbReference type="ARBA" id="ARBA00023163"/>
    </source>
</evidence>
<gene>
    <name evidence="7" type="primary">oxyR</name>
    <name evidence="7" type="ORF">DTO96_100046</name>
</gene>
<dbReference type="Pfam" id="PF00126">
    <property type="entry name" value="HTH_1"/>
    <property type="match status" value="1"/>
</dbReference>
<dbReference type="SUPFAM" id="SSF53850">
    <property type="entry name" value="Periplasmic binding protein-like II"/>
    <property type="match status" value="1"/>
</dbReference>
<dbReference type="InterPro" id="IPR036388">
    <property type="entry name" value="WH-like_DNA-bd_sf"/>
</dbReference>
<dbReference type="PANTHER" id="PTHR30346">
    <property type="entry name" value="TRANSCRIPTIONAL DUAL REGULATOR HCAR-RELATED"/>
    <property type="match status" value="1"/>
</dbReference>
<sequence length="306" mass="33671">MTLTELRYVVALAREKHFGRAAQAAFVSQPTLSVAIKKLEQELGAVLFERSMQDVHTTVLGERVVAQAHLILNQVSALKELVKQGQDPTVGALKVGIIYSIAPYLLPQLMPQMMREHAAMPLIVQENYTHILLERVKQGVLDAAIVALPVNDVGLSIAALYDESFYVAVSKKHPLAKQKSVSSDALSEEALLVLGVGHCFREQVLQATPRAQMFRIEQDGMQKAFEGTSLETLRHMAASGLGITVLPALAVPEKSSNDPLKYLPFEQPAPTRRVVLVWRKHYSRAEACEALAQTIRVCGLIDVHVL</sequence>
<evidence type="ECO:0000313" key="8">
    <source>
        <dbReference type="Proteomes" id="UP000252182"/>
    </source>
</evidence>
<evidence type="ECO:0000313" key="7">
    <source>
        <dbReference type="EMBL" id="AXF84344.1"/>
    </source>
</evidence>
<dbReference type="Gene3D" id="1.10.10.10">
    <property type="entry name" value="Winged helix-like DNA-binding domain superfamily/Winged helix DNA-binding domain"/>
    <property type="match status" value="1"/>
</dbReference>
<comment type="similarity">
    <text evidence="1">Belongs to the LysR transcriptional regulatory family.</text>
</comment>